<feature type="region of interest" description="Disordered" evidence="1">
    <location>
        <begin position="32"/>
        <end position="79"/>
    </location>
</feature>
<organism evidence="2 3">
    <name type="scientific">Brassica cretica</name>
    <name type="common">Mustard</name>
    <dbReference type="NCBI Taxonomy" id="69181"/>
    <lineage>
        <taxon>Eukaryota</taxon>
        <taxon>Viridiplantae</taxon>
        <taxon>Streptophyta</taxon>
        <taxon>Embryophyta</taxon>
        <taxon>Tracheophyta</taxon>
        <taxon>Spermatophyta</taxon>
        <taxon>Magnoliopsida</taxon>
        <taxon>eudicotyledons</taxon>
        <taxon>Gunneridae</taxon>
        <taxon>Pentapetalae</taxon>
        <taxon>rosids</taxon>
        <taxon>malvids</taxon>
        <taxon>Brassicales</taxon>
        <taxon>Brassicaceae</taxon>
        <taxon>Brassiceae</taxon>
        <taxon>Brassica</taxon>
    </lineage>
</organism>
<comment type="caution">
    <text evidence="2">The sequence shown here is derived from an EMBL/GenBank/DDBJ whole genome shotgun (WGS) entry which is preliminary data.</text>
</comment>
<accession>A0A8S9G0Q9</accession>
<dbReference type="AlphaFoldDB" id="A0A8S9G0Q9"/>
<evidence type="ECO:0000313" key="2">
    <source>
        <dbReference type="EMBL" id="KAF2536682.1"/>
    </source>
</evidence>
<feature type="region of interest" description="Disordered" evidence="1">
    <location>
        <begin position="192"/>
        <end position="224"/>
    </location>
</feature>
<proteinExistence type="predicted"/>
<dbReference type="Proteomes" id="UP000712281">
    <property type="component" value="Unassembled WGS sequence"/>
</dbReference>
<sequence length="232" mass="26724">MEEEEHGQALEATLGHHFEALQKLKNQIARLEKRSKAQGQRPHEGEMRFGNLPGAVYVEPKPPDPSRINQTPTSKTHNPHVVNSRFDYNSFADKTELYKFSGKRGYLRWERNLDEWFHYNNIQKKERLSYAIDQLKDDACAHVQVIIFLSHCKKFSMCRTFPQKNDSRSFDIINHKIPTAIFQQPFSIHGISSGDHGGRGGGRGGGGHEDHVGMEKKKNARDRKDVEWFVDQ</sequence>
<protein>
    <submittedName>
        <fullName evidence="2">Uncharacterized protein</fullName>
    </submittedName>
</protein>
<reference evidence="2" key="1">
    <citation type="submission" date="2019-12" db="EMBL/GenBank/DDBJ databases">
        <title>Genome sequencing and annotation of Brassica cretica.</title>
        <authorList>
            <person name="Studholme D.J."/>
            <person name="Sarris P.F."/>
        </authorList>
    </citation>
    <scope>NUCLEOTIDE SEQUENCE</scope>
    <source>
        <strain evidence="2">PFS-001/15</strain>
        <tissue evidence="2">Leaf</tissue>
    </source>
</reference>
<feature type="compositionally biased region" description="Polar residues" evidence="1">
    <location>
        <begin position="67"/>
        <end position="76"/>
    </location>
</feature>
<evidence type="ECO:0000313" key="3">
    <source>
        <dbReference type="Proteomes" id="UP000712281"/>
    </source>
</evidence>
<evidence type="ECO:0000256" key="1">
    <source>
        <dbReference type="SAM" id="MobiDB-lite"/>
    </source>
</evidence>
<name>A0A8S9G0Q9_BRACR</name>
<gene>
    <name evidence="2" type="ORF">F2Q68_00022156</name>
</gene>
<feature type="compositionally biased region" description="Basic and acidic residues" evidence="1">
    <location>
        <begin position="206"/>
        <end position="224"/>
    </location>
</feature>
<dbReference type="EMBL" id="QGKW02002228">
    <property type="protein sequence ID" value="KAF2536682.1"/>
    <property type="molecule type" value="Genomic_DNA"/>
</dbReference>
<feature type="compositionally biased region" description="Basic and acidic residues" evidence="1">
    <location>
        <begin position="32"/>
        <end position="47"/>
    </location>
</feature>